<keyword evidence="5" id="KW-1185">Reference proteome</keyword>
<dbReference type="RefSeq" id="WP_386763725.1">
    <property type="nucleotide sequence ID" value="NZ_JBHSTI010000002.1"/>
</dbReference>
<evidence type="ECO:0000259" key="3">
    <source>
        <dbReference type="Pfam" id="PF24837"/>
    </source>
</evidence>
<comment type="caution">
    <text evidence="4">The sequence shown here is derived from an EMBL/GenBank/DDBJ whole genome shotgun (WGS) entry which is preliminary data.</text>
</comment>
<organism evidence="4 5">
    <name type="scientific">Longivirga aurantiaca</name>
    <dbReference type="NCBI Taxonomy" id="1837743"/>
    <lineage>
        <taxon>Bacteria</taxon>
        <taxon>Bacillati</taxon>
        <taxon>Actinomycetota</taxon>
        <taxon>Actinomycetes</taxon>
        <taxon>Sporichthyales</taxon>
        <taxon>Sporichthyaceae</taxon>
        <taxon>Longivirga</taxon>
    </lineage>
</organism>
<dbReference type="InterPro" id="IPR056303">
    <property type="entry name" value="AMIN-like"/>
</dbReference>
<evidence type="ECO:0000313" key="5">
    <source>
        <dbReference type="Proteomes" id="UP001596138"/>
    </source>
</evidence>
<proteinExistence type="predicted"/>
<keyword evidence="2" id="KW-0732">Signal</keyword>
<feature type="signal peptide" evidence="2">
    <location>
        <begin position="1"/>
        <end position="30"/>
    </location>
</feature>
<evidence type="ECO:0000256" key="2">
    <source>
        <dbReference type="SAM" id="SignalP"/>
    </source>
</evidence>
<reference evidence="5" key="1">
    <citation type="journal article" date="2019" name="Int. J. Syst. Evol. Microbiol.">
        <title>The Global Catalogue of Microorganisms (GCM) 10K type strain sequencing project: providing services to taxonomists for standard genome sequencing and annotation.</title>
        <authorList>
            <consortium name="The Broad Institute Genomics Platform"/>
            <consortium name="The Broad Institute Genome Sequencing Center for Infectious Disease"/>
            <person name="Wu L."/>
            <person name="Ma J."/>
        </authorList>
    </citation>
    <scope>NUCLEOTIDE SEQUENCE [LARGE SCALE GENOMIC DNA]</scope>
    <source>
        <strain evidence="5">CGMCC 4.7317</strain>
    </source>
</reference>
<protein>
    <recommendedName>
        <fullName evidence="3">AMIN-like domain-containing protein</fullName>
    </recommendedName>
</protein>
<evidence type="ECO:0000313" key="4">
    <source>
        <dbReference type="EMBL" id="MFC6236688.1"/>
    </source>
</evidence>
<dbReference type="Proteomes" id="UP001596138">
    <property type="component" value="Unassembled WGS sequence"/>
</dbReference>
<dbReference type="Pfam" id="PF24837">
    <property type="entry name" value="AMIN-like"/>
    <property type="match status" value="1"/>
</dbReference>
<feature type="domain" description="AMIN-like" evidence="3">
    <location>
        <begin position="80"/>
        <end position="206"/>
    </location>
</feature>
<feature type="region of interest" description="Disordered" evidence="1">
    <location>
        <begin position="25"/>
        <end position="75"/>
    </location>
</feature>
<feature type="chain" id="PRO_5045732184" description="AMIN-like domain-containing protein" evidence="2">
    <location>
        <begin position="31"/>
        <end position="209"/>
    </location>
</feature>
<feature type="compositionally biased region" description="Low complexity" evidence="1">
    <location>
        <begin position="25"/>
        <end position="52"/>
    </location>
</feature>
<accession>A0ABW1SWA7</accession>
<gene>
    <name evidence="4" type="ORF">ACFQGU_02270</name>
</gene>
<name>A0ABW1SWA7_9ACTN</name>
<sequence length="209" mass="21176">MGTSGVFRTAAQAATALSLALVLSSCGSPAPGPSGSTSPSPSPSPSVSTTTPVPEPTPTLPGAATTPVSRPPGDDGFGLLTSVRLAGHPGYDRFVLEFRDAVPGYQVSYISGSPTADPSGDLVEVEGSAVLWIRLEPSSGWDLVGAPDEPTYTGPDRVTGDTVRVTEAVRTGDFEAVLSWVLGVDGEAPFVVTELSGPPRLVVDVATAG</sequence>
<evidence type="ECO:0000256" key="1">
    <source>
        <dbReference type="SAM" id="MobiDB-lite"/>
    </source>
</evidence>
<dbReference type="EMBL" id="JBHSTI010000002">
    <property type="protein sequence ID" value="MFC6236688.1"/>
    <property type="molecule type" value="Genomic_DNA"/>
</dbReference>